<dbReference type="EMBL" id="PVWG01000016">
    <property type="protein sequence ID" value="PSB18608.1"/>
    <property type="molecule type" value="Genomic_DNA"/>
</dbReference>
<evidence type="ECO:0000259" key="1">
    <source>
        <dbReference type="Pfam" id="PF15643"/>
    </source>
</evidence>
<name>A0A2T1DDP6_9CYAN</name>
<feature type="domain" description="Tox-PL-2" evidence="1">
    <location>
        <begin position="6"/>
        <end position="74"/>
    </location>
</feature>
<dbReference type="InterPro" id="IPR028910">
    <property type="entry name" value="Tox-PL-2_dom"/>
</dbReference>
<dbReference type="RefSeq" id="WP_083582971.1">
    <property type="nucleotide sequence ID" value="NZ_MPPI01000016.1"/>
</dbReference>
<accession>A0A2T1DDP6</accession>
<reference evidence="2 3" key="2">
    <citation type="submission" date="2018-03" db="EMBL/GenBank/DDBJ databases">
        <title>The ancient ancestry and fast evolution of plastids.</title>
        <authorList>
            <person name="Moore K.R."/>
            <person name="Magnabosco C."/>
            <person name="Momper L."/>
            <person name="Gold D.A."/>
            <person name="Bosak T."/>
            <person name="Fournier G.P."/>
        </authorList>
    </citation>
    <scope>NUCLEOTIDE SEQUENCE [LARGE SCALE GENOMIC DNA]</scope>
    <source>
        <strain evidence="2 3">ULC007</strain>
    </source>
</reference>
<dbReference type="AlphaFoldDB" id="A0A2T1DDP6"/>
<reference evidence="2 3" key="1">
    <citation type="submission" date="2018-02" db="EMBL/GenBank/DDBJ databases">
        <authorList>
            <person name="Cohen D.B."/>
            <person name="Kent A.D."/>
        </authorList>
    </citation>
    <scope>NUCLEOTIDE SEQUENCE [LARGE SCALE GENOMIC DNA]</scope>
    <source>
        <strain evidence="2 3">ULC007</strain>
    </source>
</reference>
<gene>
    <name evidence="2" type="ORF">C7B65_15060</name>
</gene>
<evidence type="ECO:0000313" key="3">
    <source>
        <dbReference type="Proteomes" id="UP000238634"/>
    </source>
</evidence>
<sequence>MISSRIFISQNIPGKILKLKTKRRSDLYIVSDRITSNQSITENGTHYGVEVLGKVFDNLSPEGMSRENWLNDFHCRSGQFLLEELDSLQQSKPD</sequence>
<dbReference type="OrthoDB" id="464795at2"/>
<protein>
    <recommendedName>
        <fullName evidence="1">Tox-PL-2 domain-containing protein</fullName>
    </recommendedName>
</protein>
<comment type="caution">
    <text evidence="2">The sequence shown here is derived from an EMBL/GenBank/DDBJ whole genome shotgun (WGS) entry which is preliminary data.</text>
</comment>
<dbReference type="Pfam" id="PF15643">
    <property type="entry name" value="Tox-PL-2"/>
    <property type="match status" value="1"/>
</dbReference>
<keyword evidence="3" id="KW-1185">Reference proteome</keyword>
<dbReference type="Proteomes" id="UP000238634">
    <property type="component" value="Unassembled WGS sequence"/>
</dbReference>
<organism evidence="2 3">
    <name type="scientific">Phormidesmis priestleyi ULC007</name>
    <dbReference type="NCBI Taxonomy" id="1920490"/>
    <lineage>
        <taxon>Bacteria</taxon>
        <taxon>Bacillati</taxon>
        <taxon>Cyanobacteriota</taxon>
        <taxon>Cyanophyceae</taxon>
        <taxon>Leptolyngbyales</taxon>
        <taxon>Leptolyngbyaceae</taxon>
        <taxon>Phormidesmis</taxon>
    </lineage>
</organism>
<proteinExistence type="predicted"/>
<evidence type="ECO:0000313" key="2">
    <source>
        <dbReference type="EMBL" id="PSB18608.1"/>
    </source>
</evidence>